<keyword evidence="6" id="KW-1185">Reference proteome</keyword>
<evidence type="ECO:0000313" key="6">
    <source>
        <dbReference type="Proteomes" id="UP000325003"/>
    </source>
</evidence>
<dbReference type="Proteomes" id="UP000325003">
    <property type="component" value="Unassembled WGS sequence"/>
</dbReference>
<dbReference type="InterPro" id="IPR029058">
    <property type="entry name" value="AB_hydrolase_fold"/>
</dbReference>
<dbReference type="InterPro" id="IPR033140">
    <property type="entry name" value="Lipase_GDXG_put_SER_AS"/>
</dbReference>
<dbReference type="Gene3D" id="3.40.50.1820">
    <property type="entry name" value="alpha/beta hydrolase"/>
    <property type="match status" value="1"/>
</dbReference>
<dbReference type="AlphaFoldDB" id="A0A5B1L5U6"/>
<proteinExistence type="inferred from homology"/>
<evidence type="ECO:0000256" key="3">
    <source>
        <dbReference type="PROSITE-ProRule" id="PRU10038"/>
    </source>
</evidence>
<dbReference type="EMBL" id="VUJV01000008">
    <property type="protein sequence ID" value="KAA1416013.1"/>
    <property type="molecule type" value="Genomic_DNA"/>
</dbReference>
<evidence type="ECO:0000313" key="5">
    <source>
        <dbReference type="EMBL" id="KAA1416013.1"/>
    </source>
</evidence>
<sequence length="310" mass="32946">MLQHGLHVTLRPLGKVAPANLVGAAGIRVALGAACYAGLHPRLRATPVDTEGGAGTVRGEWVGAVPAPGEPILLYLHGSAYVACSPATHRGLVSELCRVLDRSAFAVRYRRAPEFRFPSAHLDVLAAYLWLLDRGHDAQDITVAGDSAGGHLALALLGELRRLGAPMPAAVVGFSPVVDLAFERFGKPAVNPRDGFVSRSTARRILAMYTHDADPSDPRLDVMQVVGPDLPPMLLQVGEHEHLRSHVEGFAAAQRAAGGACETQVWPGLFHVFQMIRPLPESREALSEVARFVASVESSGVRRVPGVAAS</sequence>
<evidence type="ECO:0000256" key="2">
    <source>
        <dbReference type="ARBA" id="ARBA00022801"/>
    </source>
</evidence>
<keyword evidence="2 5" id="KW-0378">Hydrolase</keyword>
<dbReference type="SUPFAM" id="SSF53474">
    <property type="entry name" value="alpha/beta-Hydrolases"/>
    <property type="match status" value="1"/>
</dbReference>
<dbReference type="GO" id="GO:0004806">
    <property type="term" value="F:triacylglycerol lipase activity"/>
    <property type="evidence" value="ECO:0007669"/>
    <property type="project" value="TreeGrafter"/>
</dbReference>
<feature type="domain" description="Alpha/beta hydrolase fold-3" evidence="4">
    <location>
        <begin position="73"/>
        <end position="274"/>
    </location>
</feature>
<dbReference type="InterPro" id="IPR050300">
    <property type="entry name" value="GDXG_lipolytic_enzyme"/>
</dbReference>
<evidence type="ECO:0000259" key="4">
    <source>
        <dbReference type="Pfam" id="PF07859"/>
    </source>
</evidence>
<reference evidence="5 6" key="2">
    <citation type="submission" date="2019-09" db="EMBL/GenBank/DDBJ databases">
        <authorList>
            <person name="Jin C."/>
        </authorList>
    </citation>
    <scope>NUCLEOTIDE SEQUENCE [LARGE SCALE GENOMIC DNA]</scope>
    <source>
        <strain evidence="5 6">BN130099</strain>
    </source>
</reference>
<dbReference type="PANTHER" id="PTHR48081">
    <property type="entry name" value="AB HYDROLASE SUPERFAMILY PROTEIN C4A8.06C"/>
    <property type="match status" value="1"/>
</dbReference>
<name>A0A5B1L5U6_9ACTN</name>
<comment type="similarity">
    <text evidence="1">Belongs to the 'GDXG' lipolytic enzyme family.</text>
</comment>
<dbReference type="PANTHER" id="PTHR48081:SF30">
    <property type="entry name" value="ACETYL-HYDROLASE LIPR-RELATED"/>
    <property type="match status" value="1"/>
</dbReference>
<comment type="caution">
    <text evidence="5">The sequence shown here is derived from an EMBL/GenBank/DDBJ whole genome shotgun (WGS) entry which is preliminary data.</text>
</comment>
<reference evidence="5 6" key="1">
    <citation type="submission" date="2019-09" db="EMBL/GenBank/DDBJ databases">
        <title>Nocardioides panacisoli sp. nov., isolated from the soil of a ginseng field.</title>
        <authorList>
            <person name="Cho C."/>
        </authorList>
    </citation>
    <scope>NUCLEOTIDE SEQUENCE [LARGE SCALE GENOMIC DNA]</scope>
    <source>
        <strain evidence="5 6">BN130099</strain>
    </source>
</reference>
<dbReference type="PROSITE" id="PS01174">
    <property type="entry name" value="LIPASE_GDXG_SER"/>
    <property type="match status" value="1"/>
</dbReference>
<evidence type="ECO:0000256" key="1">
    <source>
        <dbReference type="ARBA" id="ARBA00010515"/>
    </source>
</evidence>
<gene>
    <name evidence="5" type="ORF">F0U44_19520</name>
</gene>
<dbReference type="InterPro" id="IPR013094">
    <property type="entry name" value="AB_hydrolase_3"/>
</dbReference>
<accession>A0A5B1L5U6</accession>
<organism evidence="5 6">
    <name type="scientific">Nocardioides humilatus</name>
    <dbReference type="NCBI Taxonomy" id="2607660"/>
    <lineage>
        <taxon>Bacteria</taxon>
        <taxon>Bacillati</taxon>
        <taxon>Actinomycetota</taxon>
        <taxon>Actinomycetes</taxon>
        <taxon>Propionibacteriales</taxon>
        <taxon>Nocardioidaceae</taxon>
        <taxon>Nocardioides</taxon>
    </lineage>
</organism>
<dbReference type="Pfam" id="PF07859">
    <property type="entry name" value="Abhydrolase_3"/>
    <property type="match status" value="1"/>
</dbReference>
<protein>
    <submittedName>
        <fullName evidence="5">Alpha/beta hydrolase</fullName>
    </submittedName>
</protein>
<feature type="active site" evidence="3">
    <location>
        <position position="147"/>
    </location>
</feature>